<keyword evidence="3" id="KW-0813">Transport</keyword>
<feature type="transmembrane region" description="Helical" evidence="8">
    <location>
        <begin position="188"/>
        <end position="205"/>
    </location>
</feature>
<dbReference type="AlphaFoldDB" id="A0A1H3AIM3"/>
<keyword evidence="7 8" id="KW-0472">Membrane</keyword>
<gene>
    <name evidence="9" type="ORF">SAMN04488238_10714</name>
</gene>
<keyword evidence="6 8" id="KW-1133">Transmembrane helix</keyword>
<feature type="transmembrane region" description="Helical" evidence="8">
    <location>
        <begin position="211"/>
        <end position="228"/>
    </location>
</feature>
<name>A0A1H3AIM3_9RHOB</name>
<feature type="transmembrane region" description="Helical" evidence="8">
    <location>
        <begin position="55"/>
        <end position="79"/>
    </location>
</feature>
<proteinExistence type="inferred from homology"/>
<organism evidence="9 10">
    <name type="scientific">Roseicitreum antarcticum</name>
    <dbReference type="NCBI Taxonomy" id="564137"/>
    <lineage>
        <taxon>Bacteria</taxon>
        <taxon>Pseudomonadati</taxon>
        <taxon>Pseudomonadota</taxon>
        <taxon>Alphaproteobacteria</taxon>
        <taxon>Rhodobacterales</taxon>
        <taxon>Paracoccaceae</taxon>
        <taxon>Roseicitreum</taxon>
    </lineage>
</organism>
<keyword evidence="4" id="KW-1003">Cell membrane</keyword>
<feature type="transmembrane region" description="Helical" evidence="8">
    <location>
        <begin position="161"/>
        <end position="181"/>
    </location>
</feature>
<dbReference type="InterPro" id="IPR011606">
    <property type="entry name" value="Brnchd-chn_aa_trnsp_permease"/>
</dbReference>
<dbReference type="PANTHER" id="PTHR34979:SF1">
    <property type="entry name" value="INNER MEMBRANE PROTEIN YGAZ"/>
    <property type="match status" value="1"/>
</dbReference>
<evidence type="ECO:0000256" key="7">
    <source>
        <dbReference type="ARBA" id="ARBA00023136"/>
    </source>
</evidence>
<reference evidence="9 10" key="1">
    <citation type="submission" date="2016-10" db="EMBL/GenBank/DDBJ databases">
        <authorList>
            <person name="de Groot N.N."/>
        </authorList>
    </citation>
    <scope>NUCLEOTIDE SEQUENCE [LARGE SCALE GENOMIC DNA]</scope>
    <source>
        <strain evidence="9 10">CGMCC 1.8894</strain>
    </source>
</reference>
<feature type="transmembrane region" description="Helical" evidence="8">
    <location>
        <begin position="130"/>
        <end position="155"/>
    </location>
</feature>
<evidence type="ECO:0000256" key="6">
    <source>
        <dbReference type="ARBA" id="ARBA00022989"/>
    </source>
</evidence>
<dbReference type="GO" id="GO:1903785">
    <property type="term" value="P:L-valine transmembrane transport"/>
    <property type="evidence" value="ECO:0007669"/>
    <property type="project" value="TreeGrafter"/>
</dbReference>
<evidence type="ECO:0000256" key="8">
    <source>
        <dbReference type="SAM" id="Phobius"/>
    </source>
</evidence>
<keyword evidence="10" id="KW-1185">Reference proteome</keyword>
<dbReference type="STRING" id="564137.SAMN04488238_10714"/>
<evidence type="ECO:0000313" key="9">
    <source>
        <dbReference type="EMBL" id="SDX29570.1"/>
    </source>
</evidence>
<dbReference type="EMBL" id="FNOM01000007">
    <property type="protein sequence ID" value="SDX29570.1"/>
    <property type="molecule type" value="Genomic_DNA"/>
</dbReference>
<accession>A0A1H3AIM3</accession>
<evidence type="ECO:0000256" key="2">
    <source>
        <dbReference type="ARBA" id="ARBA00010735"/>
    </source>
</evidence>
<evidence type="ECO:0000256" key="3">
    <source>
        <dbReference type="ARBA" id="ARBA00022448"/>
    </source>
</evidence>
<sequence length="230" mass="24021">MARVFWRGIVNALALPAWIVGFGQFGVGALGADIGLPLTMVTLSTPLVWAGPAQFVLFGGLAAGVGFLTIVAAVSLTAIRLLPMGISVLTLLRQPGQGVAMRLTLAHLVVVTTWVEGMKVLPGMARRDRVAWYLGFGLACVIVSTLMTALGYALSAGLPRYMAAGFMFVTPLFFLLSLIAAARATPDVIAIGLGLVLGATLGPLVGPDLDLLLAGGIGGCFAFAVWRWRR</sequence>
<comment type="subcellular location">
    <subcellularLocation>
        <location evidence="1">Cell membrane</location>
        <topology evidence="1">Multi-pass membrane protein</topology>
    </subcellularLocation>
</comment>
<evidence type="ECO:0000256" key="5">
    <source>
        <dbReference type="ARBA" id="ARBA00022692"/>
    </source>
</evidence>
<protein>
    <submittedName>
        <fullName evidence="9">Predicted branched-chain amino acid permease (Azaleucine resistance)</fullName>
    </submittedName>
</protein>
<evidence type="ECO:0000313" key="10">
    <source>
        <dbReference type="Proteomes" id="UP000198539"/>
    </source>
</evidence>
<dbReference type="OrthoDB" id="7675159at2"/>
<keyword evidence="5 8" id="KW-0812">Transmembrane</keyword>
<comment type="similarity">
    <text evidence="2">Belongs to the AzlC family.</text>
</comment>
<dbReference type="PANTHER" id="PTHR34979">
    <property type="entry name" value="INNER MEMBRANE PROTEIN YGAZ"/>
    <property type="match status" value="1"/>
</dbReference>
<dbReference type="Proteomes" id="UP000198539">
    <property type="component" value="Unassembled WGS sequence"/>
</dbReference>
<dbReference type="GO" id="GO:0005886">
    <property type="term" value="C:plasma membrane"/>
    <property type="evidence" value="ECO:0007669"/>
    <property type="project" value="UniProtKB-SubCell"/>
</dbReference>
<dbReference type="RefSeq" id="WP_092889987.1">
    <property type="nucleotide sequence ID" value="NZ_CP061498.1"/>
</dbReference>
<evidence type="ECO:0000256" key="4">
    <source>
        <dbReference type="ARBA" id="ARBA00022475"/>
    </source>
</evidence>
<dbReference type="Pfam" id="PF03591">
    <property type="entry name" value="AzlC"/>
    <property type="match status" value="1"/>
</dbReference>
<evidence type="ECO:0000256" key="1">
    <source>
        <dbReference type="ARBA" id="ARBA00004651"/>
    </source>
</evidence>